<keyword evidence="5" id="KW-0808">Transferase</keyword>
<feature type="region of interest" description="Disordered" evidence="21">
    <location>
        <begin position="1368"/>
        <end position="1394"/>
    </location>
</feature>
<evidence type="ECO:0000256" key="12">
    <source>
        <dbReference type="ARBA" id="ARBA00051100"/>
    </source>
</evidence>
<gene>
    <name evidence="23" type="ORF">IHE44_0000178</name>
    <name evidence="22" type="ORF">IHE44_007869</name>
</gene>
<reference evidence="22" key="1">
    <citation type="submission" date="2020-10" db="EMBL/GenBank/DDBJ databases">
        <title>Feather gene expression reveals the developmental basis of iridescence in African starlings.</title>
        <authorList>
            <person name="Rubenstein D.R."/>
        </authorList>
    </citation>
    <scope>NUCLEOTIDE SEQUENCE</scope>
    <source>
        <strain evidence="22">SS15</strain>
        <tissue evidence="22">Liver</tissue>
    </source>
</reference>
<feature type="compositionally biased region" description="Basic residues" evidence="21">
    <location>
        <begin position="1368"/>
        <end position="1377"/>
    </location>
</feature>
<keyword evidence="10" id="KW-0414">Isoprene biosynthesis</keyword>
<dbReference type="EMBL" id="JADDUC020000001">
    <property type="protein sequence ID" value="KAI1242641.1"/>
    <property type="molecule type" value="Genomic_DNA"/>
</dbReference>
<protein>
    <recommendedName>
        <fullName evidence="16">All trans-polyprenyl-diphosphate synthase PDSS1</fullName>
        <ecNumber evidence="15">2.5.1.91</ecNumber>
    </recommendedName>
    <alternativeName>
        <fullName evidence="19">All-trans-decaprenyl-diphosphate synthase subunit 1</fullName>
    </alternativeName>
    <alternativeName>
        <fullName evidence="17">Decaprenyl-diphosphate synthase subunit 1</fullName>
    </alternativeName>
    <alternativeName>
        <fullName evidence="18">Solanesyl-diphosphate synthase subunit 1</fullName>
    </alternativeName>
    <alternativeName>
        <fullName evidence="20">Trans-prenyltransferase 1</fullName>
    </alternativeName>
</protein>
<keyword evidence="24" id="KW-1185">Reference proteome</keyword>
<evidence type="ECO:0000256" key="11">
    <source>
        <dbReference type="ARBA" id="ARBA00050825"/>
    </source>
</evidence>
<dbReference type="EMBL" id="JADDUC010000004">
    <property type="protein sequence ID" value="KAG0134607.1"/>
    <property type="molecule type" value="Genomic_DNA"/>
</dbReference>
<comment type="function">
    <text evidence="13">Heterotetrameric enzyme that catalyzes the condensation of farnesyl diphosphate (FPP), which acts as a primer, and isopentenyl diphosphate (IPP) to produce prenyl diphosphates of varying chain lengths and participates in the determination of the side chain of ubiquinone. Supplies nona and decaprenyl diphosphate, the precursors for the side chain of the isoprenoid quinones ubiquinone-9 (Q9)and ubiquinone-10 (Q10) respectively. The enzyme adds isopentenyl diphosphate molecules sequentially to farnesyl diphosphate with trans stereochemistry.</text>
</comment>
<evidence type="ECO:0000256" key="17">
    <source>
        <dbReference type="ARBA" id="ARBA00080324"/>
    </source>
</evidence>
<keyword evidence="7" id="KW-0460">Magnesium</keyword>
<comment type="subunit">
    <text evidence="14">Heterotetramer composed of 2 PDSS1/DPS1 and 2 PDSS2/DLP1 subunits.</text>
</comment>
<evidence type="ECO:0000313" key="22">
    <source>
        <dbReference type="EMBL" id="KAG0134607.1"/>
    </source>
</evidence>
<comment type="subcellular location">
    <subcellularLocation>
        <location evidence="2">Mitochondrion</location>
    </subcellularLocation>
</comment>
<feature type="compositionally biased region" description="Basic and acidic residues" evidence="21">
    <location>
        <begin position="1326"/>
        <end position="1344"/>
    </location>
</feature>
<dbReference type="GO" id="GO:0008299">
    <property type="term" value="P:isoprenoid biosynthetic process"/>
    <property type="evidence" value="ECO:0007669"/>
    <property type="project" value="UniProtKB-KW"/>
</dbReference>
<sequence>MGRKDLKNLYEDIKKELLVSAAELKEMCDYYFDGKGKAFRPMIVVLMARACNIHHNNSKEVQASQRSVAIIAEMIHTASLVHDDVIDDANSRRGKRTLNQIWGERKAVLAGDFILSAASVALARIGNTTIISVLTQVIEDLVRGEFLQLGSKENENERFAHYLEKTFKKTASLIANSCKAVSILGCPDPKVHEIAYQYGKNVGIAFQLIDDVLDFTSCADHLGKPTAADLKLGLATGPVLFACRQFPEMNAMIMRRFSKPGDVERARKYVLQSDGVQQTTYLAQRYCHAATREIRKLRPSPEREALVHLTEMVLMRDKLFQPQNLWSREAHPLCSACDPLTMAKFLSHVLPWVLSGGQPAPAPSAPWGTSQSHRESSHTELSAPDGCPAYCILHQPAHEKTGSTAADKMVSATTQATPQVPKQDLHLHRDHCTAQQQLPHPHNPRGVGVEEEESHQTSASHREAAAGEESGYQQLETFGDYWFSLNHDSVETQTNLRLYYVTSELLEVEVMFRRILDSSKTKVECYIKCSKAALTQGKDNFCKGHSVPASILHIHTENPITVLCWDRGRLRFRTVSTPSCLVQVPLQTQGSNKQPGVSVEESHLPGPMVGGDGTLTLVTIVAAEFLTADYMKEDLVRQETRLLKTRTVLPEREGQIEISLRNPHYSSPSANCCRLSSSSGNDIQLINPYQPLAKAAKQLWLVQGGVLREAAHQYINAAVSLASIQEDMKLTTDIRKETQTSLKASMNSVKKKIAFCLTSGEVLKYYMVTQSEQEKQKLKGCLYVKSIDALQNNSFSTKIVLEEETALPSKEASPISEETCYGEQLLTHHCHLHPHLPPQKLLHSRVQALSRPGLMGDMESRAPAQLASVTRVYHTHLFHGDPLQTYRQVTIVGQALQKASSLEVLVNPDLLSPSSDPPPPLHQGRIPIRQLSRYTPSPLVFYTYSKGKLRFVVCDCPSGAEMMLGKERDSHWETPIILQSQYKSGQLTHLTALAGKEFGLSSWVSSIPHAIYKAHPPAMLATAPTDQEKVPFTVLETPCKINSPPEQLVPFDKGQKVAYQITPKLAGLAKTNENTSLIRCSNSAIQNTEKLEELEISSPQCSKPIEQGNLNICVQNKHTERQHLLQDWSKNKQAQSYTLHCNRFLPMEMSEMLQDKYSTMSEDTDIEWHISSVEVMKRLYHRLDTNRNFALRGTNTSYLYSAYSSTLNLHYNCLHPPLYEAFQRLIYFLITRRATYCNNLPEKQGEFHRTVRSKSSMGSKDHTRHTLTIDIHKQKGVESTSLVEETIHTCKSSSQSTLLHLIKEKDTYSPHSYIHYQGAKFQPVRKDKFHDSEEKNDVTEDSLHLSDIGKSQEQETRQNLCCNYHTHLHKSRLKRRPRSTDNLREGKKKKIHTDRCRRYNQRSLFQHERASLQSRL</sequence>
<evidence type="ECO:0000313" key="24">
    <source>
        <dbReference type="Proteomes" id="UP000618051"/>
    </source>
</evidence>
<evidence type="ECO:0000256" key="8">
    <source>
        <dbReference type="ARBA" id="ARBA00023098"/>
    </source>
</evidence>
<evidence type="ECO:0000256" key="16">
    <source>
        <dbReference type="ARBA" id="ARBA00073240"/>
    </source>
</evidence>
<dbReference type="InterPro" id="IPR033749">
    <property type="entry name" value="Polyprenyl_synt_CS"/>
</dbReference>
<dbReference type="Gene3D" id="1.10.600.10">
    <property type="entry name" value="Farnesyl Diphosphate Synthase"/>
    <property type="match status" value="1"/>
</dbReference>
<dbReference type="InterPro" id="IPR000092">
    <property type="entry name" value="Polyprenyl_synt"/>
</dbReference>
<dbReference type="InterPro" id="IPR008949">
    <property type="entry name" value="Isoprenoid_synthase_dom_sf"/>
</dbReference>
<dbReference type="OrthoDB" id="9927103at2759"/>
<keyword evidence="6" id="KW-0479">Metal-binding</keyword>
<name>A0A835P390_9PASS</name>
<comment type="pathway">
    <text evidence="3">Cofactor biosynthesis; ubiquinone biosynthesis.</text>
</comment>
<evidence type="ECO:0000256" key="6">
    <source>
        <dbReference type="ARBA" id="ARBA00022723"/>
    </source>
</evidence>
<dbReference type="Proteomes" id="UP000618051">
    <property type="component" value="Unassembled WGS sequence"/>
</dbReference>
<evidence type="ECO:0000256" key="15">
    <source>
        <dbReference type="ARBA" id="ARBA00066510"/>
    </source>
</evidence>
<evidence type="ECO:0000256" key="3">
    <source>
        <dbReference type="ARBA" id="ARBA00004749"/>
    </source>
</evidence>
<comment type="cofactor">
    <cofactor evidence="1">
        <name>Mg(2+)</name>
        <dbReference type="ChEBI" id="CHEBI:18420"/>
    </cofactor>
</comment>
<evidence type="ECO:0000256" key="7">
    <source>
        <dbReference type="ARBA" id="ARBA00022842"/>
    </source>
</evidence>
<evidence type="ECO:0000256" key="21">
    <source>
        <dbReference type="SAM" id="MobiDB-lite"/>
    </source>
</evidence>
<evidence type="ECO:0000256" key="5">
    <source>
        <dbReference type="ARBA" id="ARBA00022679"/>
    </source>
</evidence>
<organism evidence="22">
    <name type="scientific">Lamprotornis superbus</name>
    <dbReference type="NCBI Taxonomy" id="245042"/>
    <lineage>
        <taxon>Eukaryota</taxon>
        <taxon>Metazoa</taxon>
        <taxon>Chordata</taxon>
        <taxon>Craniata</taxon>
        <taxon>Vertebrata</taxon>
        <taxon>Euteleostomi</taxon>
        <taxon>Archelosauria</taxon>
        <taxon>Archosauria</taxon>
        <taxon>Dinosauria</taxon>
        <taxon>Saurischia</taxon>
        <taxon>Theropoda</taxon>
        <taxon>Coelurosauria</taxon>
        <taxon>Aves</taxon>
        <taxon>Neognathae</taxon>
        <taxon>Neoaves</taxon>
        <taxon>Telluraves</taxon>
        <taxon>Australaves</taxon>
        <taxon>Passeriformes</taxon>
        <taxon>Sturnidae</taxon>
        <taxon>Lamprotornis</taxon>
    </lineage>
</organism>
<dbReference type="PANTHER" id="PTHR12001">
    <property type="entry name" value="GERANYLGERANYL PYROPHOSPHATE SYNTHASE"/>
    <property type="match status" value="1"/>
</dbReference>
<evidence type="ECO:0000256" key="20">
    <source>
        <dbReference type="ARBA" id="ARBA00084036"/>
    </source>
</evidence>
<dbReference type="CDD" id="cd00685">
    <property type="entry name" value="Trans_IPPS_HT"/>
    <property type="match status" value="1"/>
</dbReference>
<reference evidence="23 24" key="2">
    <citation type="journal article" date="2021" name="J. Hered.">
        <title>Feather Gene Expression Elucidates the Developmental Basis of Plumage Iridescence in African Starlings.</title>
        <authorList>
            <person name="Rubenstein D.R."/>
            <person name="Corvelo A."/>
            <person name="MacManes M.D."/>
            <person name="Maia R."/>
            <person name="Narzisi G."/>
            <person name="Rousaki A."/>
            <person name="Vandenabeele P."/>
            <person name="Shawkey M.D."/>
            <person name="Solomon J."/>
        </authorList>
    </citation>
    <scope>NUCLEOTIDE SEQUENCE [LARGE SCALE GENOMIC DNA]</scope>
    <source>
        <strain evidence="23">SS15</strain>
    </source>
</reference>
<dbReference type="SUPFAM" id="SSF48576">
    <property type="entry name" value="Terpenoid synthases"/>
    <property type="match status" value="1"/>
</dbReference>
<proteinExistence type="inferred from homology"/>
<dbReference type="SFLD" id="SFLDS00005">
    <property type="entry name" value="Isoprenoid_Synthase_Type_I"/>
    <property type="match status" value="1"/>
</dbReference>
<accession>A0A835P390</accession>
<comment type="caution">
    <text evidence="22">The sequence shown here is derived from an EMBL/GenBank/DDBJ whole genome shotgun (WGS) entry which is preliminary data.</text>
</comment>
<keyword evidence="8" id="KW-0443">Lipid metabolism</keyword>
<evidence type="ECO:0000256" key="9">
    <source>
        <dbReference type="ARBA" id="ARBA00023128"/>
    </source>
</evidence>
<feature type="region of interest" description="Disordered" evidence="21">
    <location>
        <begin position="436"/>
        <end position="470"/>
    </location>
</feature>
<dbReference type="PROSITE" id="PS00723">
    <property type="entry name" value="POLYPRENYL_SYNTHASE_1"/>
    <property type="match status" value="1"/>
</dbReference>
<evidence type="ECO:0000256" key="1">
    <source>
        <dbReference type="ARBA" id="ARBA00001946"/>
    </source>
</evidence>
<dbReference type="GO" id="GO:0006744">
    <property type="term" value="P:ubiquinone biosynthetic process"/>
    <property type="evidence" value="ECO:0007669"/>
    <property type="project" value="TreeGrafter"/>
</dbReference>
<dbReference type="GO" id="GO:0032478">
    <property type="term" value="C:heterotetrameric polyprenyl diphosphate synthase complex"/>
    <property type="evidence" value="ECO:0007669"/>
    <property type="project" value="UniProtKB-ARBA"/>
</dbReference>
<dbReference type="PANTHER" id="PTHR12001:SF69">
    <property type="entry name" value="ALL TRANS-POLYPRENYL-DIPHOSPHATE SYNTHASE PDSS1"/>
    <property type="match status" value="1"/>
</dbReference>
<evidence type="ECO:0000256" key="4">
    <source>
        <dbReference type="ARBA" id="ARBA00006706"/>
    </source>
</evidence>
<evidence type="ECO:0000256" key="18">
    <source>
        <dbReference type="ARBA" id="ARBA00083184"/>
    </source>
</evidence>
<comment type="catalytic activity">
    <reaction evidence="11">
        <text>6 isopentenyl diphosphate + (2E,6E)-farnesyl diphosphate = all-trans-nonaprenyl diphosphate + 6 diphosphate</text>
        <dbReference type="Rhea" id="RHEA:55364"/>
        <dbReference type="ChEBI" id="CHEBI:33019"/>
        <dbReference type="ChEBI" id="CHEBI:58391"/>
        <dbReference type="ChEBI" id="CHEBI:128769"/>
        <dbReference type="ChEBI" id="CHEBI:175763"/>
    </reaction>
    <physiologicalReaction direction="left-to-right" evidence="11">
        <dbReference type="Rhea" id="RHEA:55365"/>
    </physiologicalReaction>
</comment>
<evidence type="ECO:0000313" key="23">
    <source>
        <dbReference type="EMBL" id="KAI1242641.1"/>
    </source>
</evidence>
<comment type="catalytic activity">
    <reaction evidence="12">
        <text>7 isopentenyl diphosphate + (2E,6E)-farnesyl diphosphate = all-trans-decaprenyl diphosphate + 7 diphosphate</text>
        <dbReference type="Rhea" id="RHEA:27802"/>
        <dbReference type="ChEBI" id="CHEBI:33019"/>
        <dbReference type="ChEBI" id="CHEBI:60721"/>
        <dbReference type="ChEBI" id="CHEBI:128769"/>
        <dbReference type="ChEBI" id="CHEBI:175763"/>
        <dbReference type="EC" id="2.5.1.91"/>
    </reaction>
    <physiologicalReaction direction="left-to-right" evidence="12">
        <dbReference type="Rhea" id="RHEA:27803"/>
    </physiologicalReaction>
</comment>
<evidence type="ECO:0000256" key="14">
    <source>
        <dbReference type="ARBA" id="ARBA00064334"/>
    </source>
</evidence>
<dbReference type="EC" id="2.5.1.91" evidence="15"/>
<keyword evidence="9" id="KW-0496">Mitochondrion</keyword>
<feature type="compositionally biased region" description="Polar residues" evidence="21">
    <location>
        <begin position="411"/>
        <end position="420"/>
    </location>
</feature>
<comment type="similarity">
    <text evidence="4">Belongs to the FPP/GGPP synthase family.</text>
</comment>
<feature type="region of interest" description="Disordered" evidence="21">
    <location>
        <begin position="359"/>
        <end position="381"/>
    </location>
</feature>
<evidence type="ECO:0000256" key="2">
    <source>
        <dbReference type="ARBA" id="ARBA00004173"/>
    </source>
</evidence>
<dbReference type="GO" id="GO:0097269">
    <property type="term" value="F:all-trans-decaprenyl-diphosphate synthase activity"/>
    <property type="evidence" value="ECO:0007669"/>
    <property type="project" value="UniProtKB-EC"/>
</dbReference>
<feature type="region of interest" description="Disordered" evidence="21">
    <location>
        <begin position="402"/>
        <end position="424"/>
    </location>
</feature>
<evidence type="ECO:0000256" key="19">
    <source>
        <dbReference type="ARBA" id="ARBA00083689"/>
    </source>
</evidence>
<reference evidence="23" key="3">
    <citation type="submission" date="2022-01" db="EMBL/GenBank/DDBJ databases">
        <authorList>
            <person name="Rubenstein D.R."/>
        </authorList>
    </citation>
    <scope>NUCLEOTIDE SEQUENCE</scope>
    <source>
        <strain evidence="23">SS15</strain>
        <tissue evidence="23">Liver</tissue>
    </source>
</reference>
<dbReference type="GO" id="GO:0046872">
    <property type="term" value="F:metal ion binding"/>
    <property type="evidence" value="ECO:0007669"/>
    <property type="project" value="UniProtKB-KW"/>
</dbReference>
<feature type="region of interest" description="Disordered" evidence="21">
    <location>
        <begin position="1326"/>
        <end position="1351"/>
    </location>
</feature>
<dbReference type="PROSITE" id="PS00444">
    <property type="entry name" value="POLYPRENYL_SYNTHASE_2"/>
    <property type="match status" value="1"/>
</dbReference>
<evidence type="ECO:0000256" key="10">
    <source>
        <dbReference type="ARBA" id="ARBA00023229"/>
    </source>
</evidence>
<dbReference type="Pfam" id="PF00348">
    <property type="entry name" value="polyprenyl_synt"/>
    <property type="match status" value="1"/>
</dbReference>
<evidence type="ECO:0000256" key="13">
    <source>
        <dbReference type="ARBA" id="ARBA00057934"/>
    </source>
</evidence>
<dbReference type="FunFam" id="1.10.600.10:FF:000011">
    <property type="entry name" value="Decaprenyl diphosphate synthase subunit 1"/>
    <property type="match status" value="1"/>
</dbReference>